<dbReference type="PANTHER" id="PTHR32305">
    <property type="match status" value="1"/>
</dbReference>
<protein>
    <submittedName>
        <fullName evidence="1">RHS repeat-associated core domain-containing protein</fullName>
    </submittedName>
</protein>
<dbReference type="Gene3D" id="2.180.10.10">
    <property type="entry name" value="RHS repeat-associated core"/>
    <property type="match status" value="1"/>
</dbReference>
<reference evidence="1 2" key="1">
    <citation type="submission" date="2017-05" db="EMBL/GenBank/DDBJ databases">
        <authorList>
            <person name="Varghese N."/>
            <person name="Submissions S."/>
        </authorList>
    </citation>
    <scope>NUCLEOTIDE SEQUENCE [LARGE SCALE GENOMIC DNA]</scope>
    <source>
        <strain evidence="1 2">DSM 18015</strain>
    </source>
</reference>
<evidence type="ECO:0000313" key="1">
    <source>
        <dbReference type="EMBL" id="SMP97256.1"/>
    </source>
</evidence>
<organism evidence="1 2">
    <name type="scientific">Epilithonimonas pallida</name>
    <dbReference type="NCBI Taxonomy" id="373671"/>
    <lineage>
        <taxon>Bacteria</taxon>
        <taxon>Pseudomonadati</taxon>
        <taxon>Bacteroidota</taxon>
        <taxon>Flavobacteriia</taxon>
        <taxon>Flavobacteriales</taxon>
        <taxon>Weeksellaceae</taxon>
        <taxon>Chryseobacterium group</taxon>
        <taxon>Epilithonimonas</taxon>
    </lineage>
</organism>
<proteinExistence type="predicted"/>
<dbReference type="RefSeq" id="WP_283418112.1">
    <property type="nucleotide sequence ID" value="NZ_FXUO01000012.1"/>
</dbReference>
<gene>
    <name evidence="1" type="ORF">SAMN05421679_11211</name>
</gene>
<dbReference type="Proteomes" id="UP001158050">
    <property type="component" value="Unassembled WGS sequence"/>
</dbReference>
<dbReference type="InterPro" id="IPR022385">
    <property type="entry name" value="Rhs_assc_core"/>
</dbReference>
<name>A0ABY1R6X7_9FLAO</name>
<comment type="caution">
    <text evidence="1">The sequence shown here is derived from an EMBL/GenBank/DDBJ whole genome shotgun (WGS) entry which is preliminary data.</text>
</comment>
<dbReference type="EMBL" id="FXUO01000012">
    <property type="protein sequence ID" value="SMP97256.1"/>
    <property type="molecule type" value="Genomic_DNA"/>
</dbReference>
<dbReference type="NCBIfam" id="TIGR03696">
    <property type="entry name" value="Rhs_assc_core"/>
    <property type="match status" value="1"/>
</dbReference>
<dbReference type="PANTHER" id="PTHR32305:SF15">
    <property type="entry name" value="PROTEIN RHSA-RELATED"/>
    <property type="match status" value="1"/>
</dbReference>
<dbReference type="InterPro" id="IPR050708">
    <property type="entry name" value="T6SS_VgrG/RHS"/>
</dbReference>
<sequence>MSYAKNPDTGSAEVLDRNDYYPFGMNSIGGFYSVYDVTGTPLNNKYNGKELQETGFYDYGWRQYMPDLGRWFGVDKLAESYLSTSPYAYVMNNPVMMFDPDGRSSQSSNWLQDMWDKTTSYSSWTNTGNGFFTGGEVEGGMSHEQFTSFYNFLSSGQTGNYRYWTGGTGDKFTSYTVENGTRVYNGDPGIMHEIRIKGNDNNSSFGDFLNDAGNFNDFYDSMGSSLASNAGNTRMGTNGRIYFPNTNGRVFYGNQYVRTLSWSEYGSRIGKYTGPVGKAINAGKIVYGASQDGWTYGHNAKVATAGVVGGLAGAEVGAVAGAKVFGAIGSFVGPEGTLIGGIVGGLIGGFAGGYYGGEVMENWADGFFK</sequence>
<evidence type="ECO:0000313" key="2">
    <source>
        <dbReference type="Proteomes" id="UP001158050"/>
    </source>
</evidence>
<accession>A0ABY1R6X7</accession>
<keyword evidence="2" id="KW-1185">Reference proteome</keyword>